<proteinExistence type="predicted"/>
<evidence type="ECO:0000313" key="1">
    <source>
        <dbReference type="EMBL" id="QIN77669.1"/>
    </source>
</evidence>
<dbReference type="RefSeq" id="WP_166395348.1">
    <property type="nucleotide sequence ID" value="NZ_CP045121.1"/>
</dbReference>
<dbReference type="AlphaFoldDB" id="A0A6G8PT46"/>
<reference evidence="1 2" key="1">
    <citation type="submission" date="2019-10" db="EMBL/GenBank/DDBJ databases">
        <title>Rubrobacter sp nov SCSIO 52915 isolated from a deep-sea sediment in the South China Sea.</title>
        <authorList>
            <person name="Chen R.W."/>
        </authorList>
    </citation>
    <scope>NUCLEOTIDE SEQUENCE [LARGE SCALE GENOMIC DNA]</scope>
    <source>
        <strain evidence="1 2">SCSIO 52915</strain>
    </source>
</reference>
<keyword evidence="2" id="KW-1185">Reference proteome</keyword>
<sequence>MAAPRSQGEAQTLNAVEVRLSGGMLALVRFLMTLQNKRMPVARFTVGREEGSQGEIFRVTILLDCPPESSRRYATLLSALEDVEEIEEDGETLEVALLKVSGAILGEVPAGIGLHEEGGTVVATGPTGKLDAWLASMGNDVKDAVRLGPVARPGTGGA</sequence>
<protein>
    <submittedName>
        <fullName evidence="1">Uncharacterized protein</fullName>
    </submittedName>
</protein>
<dbReference type="Proteomes" id="UP000502706">
    <property type="component" value="Chromosome"/>
</dbReference>
<gene>
    <name evidence="1" type="ORF">GBA65_03145</name>
</gene>
<name>A0A6G8PT46_9ACTN</name>
<accession>A0A6G8PT46</accession>
<evidence type="ECO:0000313" key="2">
    <source>
        <dbReference type="Proteomes" id="UP000502706"/>
    </source>
</evidence>
<dbReference type="EMBL" id="CP045121">
    <property type="protein sequence ID" value="QIN77669.1"/>
    <property type="molecule type" value="Genomic_DNA"/>
</dbReference>
<dbReference type="KEGG" id="rmar:GBA65_03145"/>
<organism evidence="1 2">
    <name type="scientific">Rubrobacter marinus</name>
    <dbReference type="NCBI Taxonomy" id="2653852"/>
    <lineage>
        <taxon>Bacteria</taxon>
        <taxon>Bacillati</taxon>
        <taxon>Actinomycetota</taxon>
        <taxon>Rubrobacteria</taxon>
        <taxon>Rubrobacterales</taxon>
        <taxon>Rubrobacteraceae</taxon>
        <taxon>Rubrobacter</taxon>
    </lineage>
</organism>